<protein>
    <submittedName>
        <fullName evidence="1">Uncharacterized protein</fullName>
    </submittedName>
</protein>
<dbReference type="AlphaFoldDB" id="A0A6N2MEX9"/>
<proteinExistence type="predicted"/>
<accession>A0A6N2MEX9</accession>
<reference evidence="1" key="1">
    <citation type="submission" date="2019-03" db="EMBL/GenBank/DDBJ databases">
        <authorList>
            <person name="Mank J."/>
            <person name="Almeida P."/>
        </authorList>
    </citation>
    <scope>NUCLEOTIDE SEQUENCE</scope>
    <source>
        <strain evidence="1">78183</strain>
    </source>
</reference>
<evidence type="ECO:0000313" key="1">
    <source>
        <dbReference type="EMBL" id="VFU52561.1"/>
    </source>
</evidence>
<gene>
    <name evidence="1" type="ORF">SVIM_LOCUS361580</name>
</gene>
<sequence length="86" mass="9658">MSSKARWPFYKTLIAAMVNSSSKYEVSVLILSIAGYRNTNSVEFLMMEDYNQNMDKSNKSAEARQRNIGAKCPNCPLRGYTSGGHK</sequence>
<organism evidence="1">
    <name type="scientific">Salix viminalis</name>
    <name type="common">Common osier</name>
    <name type="synonym">Basket willow</name>
    <dbReference type="NCBI Taxonomy" id="40686"/>
    <lineage>
        <taxon>Eukaryota</taxon>
        <taxon>Viridiplantae</taxon>
        <taxon>Streptophyta</taxon>
        <taxon>Embryophyta</taxon>
        <taxon>Tracheophyta</taxon>
        <taxon>Spermatophyta</taxon>
        <taxon>Magnoliopsida</taxon>
        <taxon>eudicotyledons</taxon>
        <taxon>Gunneridae</taxon>
        <taxon>Pentapetalae</taxon>
        <taxon>rosids</taxon>
        <taxon>fabids</taxon>
        <taxon>Malpighiales</taxon>
        <taxon>Salicaceae</taxon>
        <taxon>Saliceae</taxon>
        <taxon>Salix</taxon>
    </lineage>
</organism>
<name>A0A6N2MEX9_SALVM</name>
<dbReference type="EMBL" id="CAADRP010001796">
    <property type="protein sequence ID" value="VFU52561.1"/>
    <property type="molecule type" value="Genomic_DNA"/>
</dbReference>